<dbReference type="InterPro" id="IPR045886">
    <property type="entry name" value="ThiF/MoeB/HesA"/>
</dbReference>
<evidence type="ECO:0000313" key="3">
    <source>
        <dbReference type="EMBL" id="AIF69644.1"/>
    </source>
</evidence>
<name>A0A075LTI8_9EURY</name>
<dbReference type="KEGG" id="ppac:PAP_06230"/>
<accession>A0A075LTI8</accession>
<dbReference type="OrthoDB" id="7915at2157"/>
<dbReference type="GO" id="GO:0005737">
    <property type="term" value="C:cytoplasm"/>
    <property type="evidence" value="ECO:0007669"/>
    <property type="project" value="TreeGrafter"/>
</dbReference>
<dbReference type="STRING" id="1343739.PAP_06230"/>
<dbReference type="PANTHER" id="PTHR10953:SF102">
    <property type="entry name" value="ADENYLYLTRANSFERASE AND SULFURTRANSFERASE MOCS3"/>
    <property type="match status" value="1"/>
</dbReference>
<protein>
    <recommendedName>
        <fullName evidence="2">THIF-type NAD/FAD binding fold domain-containing protein</fullName>
    </recommendedName>
</protein>
<sequence length="234" mass="26200">MLSKRELERYSREIEILSVEGQEKLKNSKVAVVGIGGLGSPVAYYLAAAGIGELLLIDAQKPELNNLDRQILHWEEDLNKNPKVISAKWKLERFNSDIKIETFIGKLTRKNIDEVLREVDVVVDCVDNFETRYILDEYTTEKNIPLVHAAISGFYGQVTTIIPGETECLKDMFPDPPQGRKEKSPIFGPIAGIIGTIEVAEVVKLITKCGELLTNKLLIVDLACDSFEIIDLKD</sequence>
<evidence type="ECO:0000259" key="2">
    <source>
        <dbReference type="Pfam" id="PF00899"/>
    </source>
</evidence>
<dbReference type="FunFam" id="3.40.50.720:FF:000080">
    <property type="entry name" value="Thiazole biosynthesis adenylyltransferase ThiF"/>
    <property type="match status" value="1"/>
</dbReference>
<dbReference type="PANTHER" id="PTHR10953">
    <property type="entry name" value="UBIQUITIN-ACTIVATING ENZYME E1"/>
    <property type="match status" value="1"/>
</dbReference>
<dbReference type="eggNOG" id="arCOG01676">
    <property type="taxonomic scope" value="Archaea"/>
</dbReference>
<dbReference type="RefSeq" id="WP_048165182.1">
    <property type="nucleotide sequence ID" value="NZ_CP006019.1"/>
</dbReference>
<dbReference type="EMBL" id="CP006019">
    <property type="protein sequence ID" value="AIF69644.1"/>
    <property type="molecule type" value="Genomic_DNA"/>
</dbReference>
<reference evidence="3 4" key="2">
    <citation type="journal article" date="2015" name="Genome Announc.">
        <title>Complete Genome Sequence of Hyperthermophilic Piezophilic Archaeon Palaeococcus pacificus DY20341T, Isolated from Deep-Sea Hydrothermal Sediments.</title>
        <authorList>
            <person name="Zeng X."/>
            <person name="Jebbar M."/>
            <person name="Shao Z."/>
        </authorList>
    </citation>
    <scope>NUCLEOTIDE SEQUENCE [LARGE SCALE GENOMIC DNA]</scope>
    <source>
        <strain evidence="3 4">DY20341</strain>
    </source>
</reference>
<dbReference type="GO" id="GO:0004792">
    <property type="term" value="F:thiosulfate-cyanide sulfurtransferase activity"/>
    <property type="evidence" value="ECO:0007669"/>
    <property type="project" value="TreeGrafter"/>
</dbReference>
<organism evidence="3 4">
    <name type="scientific">Palaeococcus pacificus DY20341</name>
    <dbReference type="NCBI Taxonomy" id="1343739"/>
    <lineage>
        <taxon>Archaea</taxon>
        <taxon>Methanobacteriati</taxon>
        <taxon>Methanobacteriota</taxon>
        <taxon>Thermococci</taxon>
        <taxon>Thermococcales</taxon>
        <taxon>Thermococcaceae</taxon>
        <taxon>Palaeococcus</taxon>
    </lineage>
</organism>
<dbReference type="GO" id="GO:0008641">
    <property type="term" value="F:ubiquitin-like modifier activating enzyme activity"/>
    <property type="evidence" value="ECO:0007669"/>
    <property type="project" value="InterPro"/>
</dbReference>
<proteinExistence type="inferred from homology"/>
<dbReference type="AlphaFoldDB" id="A0A075LTI8"/>
<dbReference type="HOGENOM" id="CLU_013325_10_4_2"/>
<dbReference type="Pfam" id="PF00899">
    <property type="entry name" value="ThiF"/>
    <property type="match status" value="1"/>
</dbReference>
<dbReference type="Gene3D" id="3.40.50.720">
    <property type="entry name" value="NAD(P)-binding Rossmann-like Domain"/>
    <property type="match status" value="1"/>
</dbReference>
<dbReference type="GO" id="GO:0016779">
    <property type="term" value="F:nucleotidyltransferase activity"/>
    <property type="evidence" value="ECO:0007669"/>
    <property type="project" value="TreeGrafter"/>
</dbReference>
<feature type="domain" description="THIF-type NAD/FAD binding fold" evidence="2">
    <location>
        <begin position="10"/>
        <end position="230"/>
    </location>
</feature>
<dbReference type="Proteomes" id="UP000027981">
    <property type="component" value="Chromosome"/>
</dbReference>
<dbReference type="NCBIfam" id="NF006204">
    <property type="entry name" value="PRK08328.1"/>
    <property type="match status" value="1"/>
</dbReference>
<dbReference type="SUPFAM" id="SSF69572">
    <property type="entry name" value="Activating enzymes of the ubiquitin-like proteins"/>
    <property type="match status" value="1"/>
</dbReference>
<dbReference type="InterPro" id="IPR000594">
    <property type="entry name" value="ThiF_NAD_FAD-bd"/>
</dbReference>
<comment type="similarity">
    <text evidence="1">Belongs to the HesA/MoeB/ThiF family.</text>
</comment>
<reference evidence="4" key="1">
    <citation type="submission" date="2013-06" db="EMBL/GenBank/DDBJ databases">
        <title>Complete Genome Sequence of Hyperthermophilic Palaeococcus pacificus DY20341T, Isolated from a Deep-Sea Hydrothermal Sediments.</title>
        <authorList>
            <person name="Zeng X."/>
            <person name="Shao Z."/>
        </authorList>
    </citation>
    <scope>NUCLEOTIDE SEQUENCE [LARGE SCALE GENOMIC DNA]</scope>
    <source>
        <strain evidence="4">DY20341</strain>
    </source>
</reference>
<evidence type="ECO:0000313" key="4">
    <source>
        <dbReference type="Proteomes" id="UP000027981"/>
    </source>
</evidence>
<dbReference type="GeneID" id="24842366"/>
<dbReference type="InterPro" id="IPR035985">
    <property type="entry name" value="Ubiquitin-activating_enz"/>
</dbReference>
<evidence type="ECO:0000256" key="1">
    <source>
        <dbReference type="ARBA" id="ARBA00009919"/>
    </source>
</evidence>
<gene>
    <name evidence="3" type="ORF">PAP_06230</name>
</gene>
<keyword evidence="4" id="KW-1185">Reference proteome</keyword>
<dbReference type="CDD" id="cd00757">
    <property type="entry name" value="ThiF_MoeB_HesA_family"/>
    <property type="match status" value="1"/>
</dbReference>